<dbReference type="KEGG" id="bdw:94334420"/>
<feature type="region of interest" description="Disordered" evidence="4">
    <location>
        <begin position="186"/>
        <end position="252"/>
    </location>
</feature>
<feature type="repeat" description="WD" evidence="3">
    <location>
        <begin position="252"/>
        <end position="290"/>
    </location>
</feature>
<organism evidence="5 6">
    <name type="scientific">Babesia duncani</name>
    <dbReference type="NCBI Taxonomy" id="323732"/>
    <lineage>
        <taxon>Eukaryota</taxon>
        <taxon>Sar</taxon>
        <taxon>Alveolata</taxon>
        <taxon>Apicomplexa</taxon>
        <taxon>Aconoidasida</taxon>
        <taxon>Piroplasmida</taxon>
        <taxon>Babesiidae</taxon>
        <taxon>Babesia</taxon>
    </lineage>
</organism>
<evidence type="ECO:0000256" key="3">
    <source>
        <dbReference type="PROSITE-ProRule" id="PRU00221"/>
    </source>
</evidence>
<gene>
    <name evidence="5" type="ORF">BdWA1_000122</name>
</gene>
<dbReference type="PROSITE" id="PS50082">
    <property type="entry name" value="WD_REPEATS_2"/>
    <property type="match status" value="3"/>
</dbReference>
<dbReference type="SUPFAM" id="SSF50978">
    <property type="entry name" value="WD40 repeat-like"/>
    <property type="match status" value="1"/>
</dbReference>
<sequence length="301" mass="33458">MFGLEMSTLVYIYDCNFQVGEPKNPILELKGHTSEGYGLAFHRAESVLASCSEDGILKIWDLENGKDVFEYKHTQGLNCLDYSRSDPNLLMIAAEDYQVLLLDVRTNEIVSRGIGNQIQNAIATCSVNFTLFASGTTNGDINLWDVRNLTEPVHNIAAHMAAISRLHFCNDTSLLASSSQDGVASVFDFDAPGRESSSESEPEPQGQEFDPDEPAEPGELTNTKRKHNGQDRPPEDEDDDDDDCPPELIFTHSGHRQPIYDLAWSRNPETSTLIASVAQDFSLHLWQMTSSVLPDDYDQTP</sequence>
<evidence type="ECO:0000313" key="6">
    <source>
        <dbReference type="Proteomes" id="UP001214638"/>
    </source>
</evidence>
<feature type="repeat" description="WD" evidence="3">
    <location>
        <begin position="29"/>
        <end position="70"/>
    </location>
</feature>
<reference evidence="5" key="1">
    <citation type="journal article" date="2023" name="Nat. Microbiol.">
        <title>Babesia duncani multi-omics identifies virulence factors and drug targets.</title>
        <authorList>
            <person name="Singh P."/>
            <person name="Lonardi S."/>
            <person name="Liang Q."/>
            <person name="Vydyam P."/>
            <person name="Khabirova E."/>
            <person name="Fang T."/>
            <person name="Gihaz S."/>
            <person name="Thekkiniath J."/>
            <person name="Munshi M."/>
            <person name="Abel S."/>
            <person name="Ciampossin L."/>
            <person name="Batugedara G."/>
            <person name="Gupta M."/>
            <person name="Lu X.M."/>
            <person name="Lenz T."/>
            <person name="Chakravarty S."/>
            <person name="Cornillot E."/>
            <person name="Hu Y."/>
            <person name="Ma W."/>
            <person name="Gonzalez L.M."/>
            <person name="Sanchez S."/>
            <person name="Estrada K."/>
            <person name="Sanchez-Flores A."/>
            <person name="Montero E."/>
            <person name="Harb O.S."/>
            <person name="Le Roch K.G."/>
            <person name="Mamoun C.B."/>
        </authorList>
    </citation>
    <scope>NUCLEOTIDE SEQUENCE</scope>
    <source>
        <strain evidence="5">WA1</strain>
    </source>
</reference>
<evidence type="ECO:0000256" key="2">
    <source>
        <dbReference type="ARBA" id="ARBA00022737"/>
    </source>
</evidence>
<dbReference type="InterPro" id="IPR019775">
    <property type="entry name" value="WD40_repeat_CS"/>
</dbReference>
<keyword evidence="1 3" id="KW-0853">WD repeat</keyword>
<dbReference type="EMBL" id="JALLKP010000001">
    <property type="protein sequence ID" value="KAK2197123.1"/>
    <property type="molecule type" value="Genomic_DNA"/>
</dbReference>
<keyword evidence="6" id="KW-1185">Reference proteome</keyword>
<dbReference type="AlphaFoldDB" id="A0AAD9UPJ0"/>
<accession>A0AAD9UPJ0</accession>
<dbReference type="PANTHER" id="PTHR22850">
    <property type="entry name" value="WD40 REPEAT FAMILY"/>
    <property type="match status" value="1"/>
</dbReference>
<dbReference type="InterPro" id="IPR050459">
    <property type="entry name" value="WD_repeat_RBAP46/RBAP48/MSI1"/>
</dbReference>
<feature type="repeat" description="WD" evidence="3">
    <location>
        <begin position="156"/>
        <end position="197"/>
    </location>
</feature>
<feature type="compositionally biased region" description="Acidic residues" evidence="4">
    <location>
        <begin position="234"/>
        <end position="245"/>
    </location>
</feature>
<name>A0AAD9UPJ0_9APIC</name>
<evidence type="ECO:0000256" key="1">
    <source>
        <dbReference type="ARBA" id="ARBA00022574"/>
    </source>
</evidence>
<dbReference type="InterPro" id="IPR036322">
    <property type="entry name" value="WD40_repeat_dom_sf"/>
</dbReference>
<dbReference type="RefSeq" id="XP_067803965.1">
    <property type="nucleotide sequence ID" value="XM_067945174.1"/>
</dbReference>
<dbReference type="Gene3D" id="2.130.10.10">
    <property type="entry name" value="YVTN repeat-like/Quinoprotein amine dehydrogenase"/>
    <property type="match status" value="1"/>
</dbReference>
<dbReference type="Pfam" id="PF00400">
    <property type="entry name" value="WD40"/>
    <property type="match status" value="3"/>
</dbReference>
<evidence type="ECO:0000313" key="5">
    <source>
        <dbReference type="EMBL" id="KAK2197123.1"/>
    </source>
</evidence>
<dbReference type="GeneID" id="94334420"/>
<proteinExistence type="predicted"/>
<keyword evidence="2" id="KW-0677">Repeat</keyword>
<comment type="caution">
    <text evidence="5">The sequence shown here is derived from an EMBL/GenBank/DDBJ whole genome shotgun (WGS) entry which is preliminary data.</text>
</comment>
<dbReference type="InterPro" id="IPR001680">
    <property type="entry name" value="WD40_rpt"/>
</dbReference>
<protein>
    <submittedName>
        <fullName evidence="5">Bifunctional WD40 repeat/WD40-repeat-containing domain superfamily/WD40 repeat</fullName>
    </submittedName>
</protein>
<dbReference type="PROSITE" id="PS50294">
    <property type="entry name" value="WD_REPEATS_REGION"/>
    <property type="match status" value="1"/>
</dbReference>
<dbReference type="InterPro" id="IPR015943">
    <property type="entry name" value="WD40/YVTN_repeat-like_dom_sf"/>
</dbReference>
<dbReference type="PROSITE" id="PS00678">
    <property type="entry name" value="WD_REPEATS_1"/>
    <property type="match status" value="1"/>
</dbReference>
<evidence type="ECO:0000256" key="4">
    <source>
        <dbReference type="SAM" id="MobiDB-lite"/>
    </source>
</evidence>
<dbReference type="Proteomes" id="UP001214638">
    <property type="component" value="Unassembled WGS sequence"/>
</dbReference>
<dbReference type="SMART" id="SM00320">
    <property type="entry name" value="WD40"/>
    <property type="match status" value="5"/>
</dbReference>